<protein>
    <submittedName>
        <fullName evidence="8">Putative NADH ubiquinone oxidoreductase domain,20 kDa subunit</fullName>
    </submittedName>
</protein>
<dbReference type="Gene3D" id="3.40.50.12280">
    <property type="match status" value="1"/>
</dbReference>
<dbReference type="SUPFAM" id="SSF56770">
    <property type="entry name" value="HydA/Nqo6-like"/>
    <property type="match status" value="1"/>
</dbReference>
<dbReference type="GO" id="GO:0051539">
    <property type="term" value="F:4 iron, 4 sulfur cluster binding"/>
    <property type="evidence" value="ECO:0007669"/>
    <property type="project" value="UniProtKB-KW"/>
</dbReference>
<evidence type="ECO:0000256" key="5">
    <source>
        <dbReference type="ARBA" id="ARBA00023004"/>
    </source>
</evidence>
<dbReference type="AlphaFoldDB" id="E6Q3B6"/>
<keyword evidence="5" id="KW-0408">Iron</keyword>
<evidence type="ECO:0000259" key="7">
    <source>
        <dbReference type="Pfam" id="PF01058"/>
    </source>
</evidence>
<comment type="caution">
    <text evidence="8">The sequence shown here is derived from an EMBL/GenBank/DDBJ whole genome shotgun (WGS) entry which is preliminary data.</text>
</comment>
<evidence type="ECO:0000256" key="3">
    <source>
        <dbReference type="ARBA" id="ARBA00022485"/>
    </source>
</evidence>
<feature type="domain" description="NADH:ubiquinone oxidoreductase-like 20kDa subunit" evidence="7">
    <location>
        <begin position="20"/>
        <end position="130"/>
    </location>
</feature>
<gene>
    <name evidence="8" type="ORF">CARN4_1991</name>
</gene>
<organism evidence="8">
    <name type="scientific">mine drainage metagenome</name>
    <dbReference type="NCBI Taxonomy" id="410659"/>
    <lineage>
        <taxon>unclassified sequences</taxon>
        <taxon>metagenomes</taxon>
        <taxon>ecological metagenomes</taxon>
    </lineage>
</organism>
<keyword evidence="3" id="KW-0004">4Fe-4S</keyword>
<dbReference type="PANTHER" id="PTHR42989">
    <property type="entry name" value="HYDROGENASE-4 COMPONENT I"/>
    <property type="match status" value="1"/>
</dbReference>
<dbReference type="PANTHER" id="PTHR42989:SF1">
    <property type="entry name" value="FORMATE HYDROGENLYASE SUBUNIT 7-RELATED"/>
    <property type="match status" value="1"/>
</dbReference>
<evidence type="ECO:0000256" key="6">
    <source>
        <dbReference type="ARBA" id="ARBA00023014"/>
    </source>
</evidence>
<comment type="cofactor">
    <cofactor evidence="1">
        <name>[4Fe-4S] cluster</name>
        <dbReference type="ChEBI" id="CHEBI:49883"/>
    </cofactor>
</comment>
<name>E6Q3B6_9ZZZZ</name>
<accession>E6Q3B6</accession>
<dbReference type="InterPro" id="IPR052375">
    <property type="entry name" value="Complex_I_20kDa-like"/>
</dbReference>
<sequence length="140" mass="14581">MSQRRFARSLAIRHLVCGSCNGCELEMNALSAPQYDISQEGWSIVASPRHADIITVTGPMTEAMRLAARRTLEATAEPVLVVAVGDCASGEGTWCGAGSAGAGAGQELKASIVVRGCPPTPDALREGLRAAATLLDERNS</sequence>
<reference evidence="8" key="1">
    <citation type="submission" date="2009-10" db="EMBL/GenBank/DDBJ databases">
        <title>Diversity of trophic interactions inside an arsenic-rich microbial ecosystem.</title>
        <authorList>
            <person name="Bertin P.N."/>
            <person name="Heinrich-Salmeron A."/>
            <person name="Pelletier E."/>
            <person name="Goulhen-Chollet F."/>
            <person name="Arsene-Ploetze F."/>
            <person name="Gallien S."/>
            <person name="Calteau A."/>
            <person name="Vallenet D."/>
            <person name="Casiot C."/>
            <person name="Chane-Woon-Ming B."/>
            <person name="Giloteaux L."/>
            <person name="Barakat M."/>
            <person name="Bonnefoy V."/>
            <person name="Bruneel O."/>
            <person name="Chandler M."/>
            <person name="Cleiss J."/>
            <person name="Duran R."/>
            <person name="Elbaz-Poulichet F."/>
            <person name="Fonknechten N."/>
            <person name="Lauga B."/>
            <person name="Mornico D."/>
            <person name="Ortet P."/>
            <person name="Schaeffer C."/>
            <person name="Siguier P."/>
            <person name="Alexander Thil Smith A."/>
            <person name="Van Dorsselaer A."/>
            <person name="Weissenbach J."/>
            <person name="Medigue C."/>
            <person name="Le Paslier D."/>
        </authorList>
    </citation>
    <scope>NUCLEOTIDE SEQUENCE</scope>
</reference>
<keyword evidence="4" id="KW-0479">Metal-binding</keyword>
<evidence type="ECO:0000256" key="4">
    <source>
        <dbReference type="ARBA" id="ARBA00022723"/>
    </source>
</evidence>
<keyword evidence="8" id="KW-0830">Ubiquinone</keyword>
<proteinExistence type="inferred from homology"/>
<evidence type="ECO:0000313" key="8">
    <source>
        <dbReference type="EMBL" id="CBI01677.1"/>
    </source>
</evidence>
<dbReference type="InterPro" id="IPR006137">
    <property type="entry name" value="NADH_UbQ_OxRdtase-like_20kDa"/>
</dbReference>
<keyword evidence="6" id="KW-0411">Iron-sulfur</keyword>
<comment type="similarity">
    <text evidence="2">Belongs to the complex I 20 kDa subunit family.</text>
</comment>
<evidence type="ECO:0000256" key="2">
    <source>
        <dbReference type="ARBA" id="ARBA00009173"/>
    </source>
</evidence>
<dbReference type="GO" id="GO:0046872">
    <property type="term" value="F:metal ion binding"/>
    <property type="evidence" value="ECO:0007669"/>
    <property type="project" value="UniProtKB-KW"/>
</dbReference>
<dbReference type="Pfam" id="PF01058">
    <property type="entry name" value="Oxidored_q6"/>
    <property type="match status" value="1"/>
</dbReference>
<dbReference type="EMBL" id="CABO01000021">
    <property type="protein sequence ID" value="CBI01677.1"/>
    <property type="molecule type" value="Genomic_DNA"/>
</dbReference>
<evidence type="ECO:0000256" key="1">
    <source>
        <dbReference type="ARBA" id="ARBA00001966"/>
    </source>
</evidence>